<keyword evidence="3" id="KW-1185">Reference proteome</keyword>
<accession>A0A542DY71</accession>
<comment type="caution">
    <text evidence="2">The sequence shown here is derived from an EMBL/GenBank/DDBJ whole genome shotgun (WGS) entry which is preliminary data.</text>
</comment>
<sequence length="64" mass="7506">MAQDDEGLSLAYRLGWRIRYVVMHLFGPAQLSGQGDPHERLDRERAAKVAEARRRREERERSGR</sequence>
<evidence type="ECO:0000313" key="2">
    <source>
        <dbReference type="EMBL" id="TQJ08052.1"/>
    </source>
</evidence>
<feature type="compositionally biased region" description="Basic and acidic residues" evidence="1">
    <location>
        <begin position="36"/>
        <end position="64"/>
    </location>
</feature>
<organism evidence="2 3">
    <name type="scientific">Lapillicoccus jejuensis</name>
    <dbReference type="NCBI Taxonomy" id="402171"/>
    <lineage>
        <taxon>Bacteria</taxon>
        <taxon>Bacillati</taxon>
        <taxon>Actinomycetota</taxon>
        <taxon>Actinomycetes</taxon>
        <taxon>Micrococcales</taxon>
        <taxon>Intrasporangiaceae</taxon>
        <taxon>Lapillicoccus</taxon>
    </lineage>
</organism>
<dbReference type="EMBL" id="VFMN01000001">
    <property type="protein sequence ID" value="TQJ08052.1"/>
    <property type="molecule type" value="Genomic_DNA"/>
</dbReference>
<reference evidence="2 3" key="1">
    <citation type="submission" date="2019-06" db="EMBL/GenBank/DDBJ databases">
        <title>Sequencing the genomes of 1000 actinobacteria strains.</title>
        <authorList>
            <person name="Klenk H.-P."/>
        </authorList>
    </citation>
    <scope>NUCLEOTIDE SEQUENCE [LARGE SCALE GENOMIC DNA]</scope>
    <source>
        <strain evidence="2 3">DSM 18607</strain>
    </source>
</reference>
<proteinExistence type="predicted"/>
<name>A0A542DY71_9MICO</name>
<evidence type="ECO:0000313" key="3">
    <source>
        <dbReference type="Proteomes" id="UP000317893"/>
    </source>
</evidence>
<protein>
    <submittedName>
        <fullName evidence="2">Uncharacterized protein</fullName>
    </submittedName>
</protein>
<dbReference type="AlphaFoldDB" id="A0A542DY71"/>
<feature type="region of interest" description="Disordered" evidence="1">
    <location>
        <begin position="29"/>
        <end position="64"/>
    </location>
</feature>
<dbReference type="OrthoDB" id="3831159at2"/>
<evidence type="ECO:0000256" key="1">
    <source>
        <dbReference type="SAM" id="MobiDB-lite"/>
    </source>
</evidence>
<dbReference type="Proteomes" id="UP000317893">
    <property type="component" value="Unassembled WGS sequence"/>
</dbReference>
<gene>
    <name evidence="2" type="ORF">FB458_1131</name>
</gene>